<gene>
    <name evidence="4" type="ordered locus">Veis_2952</name>
</gene>
<dbReference type="Gene3D" id="3.10.380.10">
    <property type="entry name" value="Colicin E3-like ribonuclease domain"/>
    <property type="match status" value="1"/>
</dbReference>
<feature type="signal peptide" evidence="2">
    <location>
        <begin position="1"/>
        <end position="31"/>
    </location>
</feature>
<dbReference type="InterPro" id="IPR056823">
    <property type="entry name" value="TEN-like_YD-shell"/>
</dbReference>
<dbReference type="InterPro" id="IPR050708">
    <property type="entry name" value="T6SS_VgrG/RHS"/>
</dbReference>
<dbReference type="AlphaFoldDB" id="A1WM30"/>
<dbReference type="EMBL" id="CP000542">
    <property type="protein sequence ID" value="ABM58687.1"/>
    <property type="molecule type" value="Genomic_DNA"/>
</dbReference>
<dbReference type="STRING" id="391735.Veis_2952"/>
<dbReference type="InterPro" id="IPR036725">
    <property type="entry name" value="ColE3_ribonuclease_sf"/>
</dbReference>
<name>A1WM30_VEREI</name>
<organism evidence="4 5">
    <name type="scientific">Verminephrobacter eiseniae (strain EF01-2)</name>
    <dbReference type="NCBI Taxonomy" id="391735"/>
    <lineage>
        <taxon>Bacteria</taxon>
        <taxon>Pseudomonadati</taxon>
        <taxon>Pseudomonadota</taxon>
        <taxon>Betaproteobacteria</taxon>
        <taxon>Burkholderiales</taxon>
        <taxon>Comamonadaceae</taxon>
        <taxon>Verminephrobacter</taxon>
    </lineage>
</organism>
<protein>
    <recommendedName>
        <fullName evidence="3">Teneurin-like YD-shell domain-containing protein</fullName>
    </recommendedName>
</protein>
<evidence type="ECO:0000256" key="1">
    <source>
        <dbReference type="ARBA" id="ARBA00022737"/>
    </source>
</evidence>
<dbReference type="OrthoDB" id="8552614at2"/>
<evidence type="ECO:0000313" key="4">
    <source>
        <dbReference type="EMBL" id="ABM58687.1"/>
    </source>
</evidence>
<dbReference type="PANTHER" id="PTHR32305:SF17">
    <property type="entry name" value="TRNA NUCLEASE WAPA"/>
    <property type="match status" value="1"/>
</dbReference>
<dbReference type="GO" id="GO:0003723">
    <property type="term" value="F:RNA binding"/>
    <property type="evidence" value="ECO:0007669"/>
    <property type="project" value="InterPro"/>
</dbReference>
<keyword evidence="2" id="KW-0732">Signal</keyword>
<accession>A1WM30</accession>
<reference evidence="5" key="1">
    <citation type="submission" date="2006-12" db="EMBL/GenBank/DDBJ databases">
        <title>Complete sequence of chromosome 1 of Verminephrobacter eiseniae EF01-2.</title>
        <authorList>
            <person name="Copeland A."/>
            <person name="Lucas S."/>
            <person name="Lapidus A."/>
            <person name="Barry K."/>
            <person name="Detter J.C."/>
            <person name="Glavina del Rio T."/>
            <person name="Dalin E."/>
            <person name="Tice H."/>
            <person name="Pitluck S."/>
            <person name="Chertkov O."/>
            <person name="Brettin T."/>
            <person name="Bruce D."/>
            <person name="Han C."/>
            <person name="Tapia R."/>
            <person name="Gilna P."/>
            <person name="Schmutz J."/>
            <person name="Larimer F."/>
            <person name="Land M."/>
            <person name="Hauser L."/>
            <person name="Kyrpides N."/>
            <person name="Kim E."/>
            <person name="Stahl D."/>
            <person name="Richardson P."/>
        </authorList>
    </citation>
    <scope>NUCLEOTIDE SEQUENCE [LARGE SCALE GENOMIC DNA]</scope>
    <source>
        <strain evidence="5">EF01-2</strain>
    </source>
</reference>
<dbReference type="eggNOG" id="COG3209">
    <property type="taxonomic scope" value="Bacteria"/>
</dbReference>
<dbReference type="GO" id="GO:0016788">
    <property type="term" value="F:hydrolase activity, acting on ester bonds"/>
    <property type="evidence" value="ECO:0007669"/>
    <property type="project" value="InterPro"/>
</dbReference>
<dbReference type="Gene3D" id="2.180.10.10">
    <property type="entry name" value="RHS repeat-associated core"/>
    <property type="match status" value="1"/>
</dbReference>
<dbReference type="NCBIfam" id="TIGR03696">
    <property type="entry name" value="Rhs_assc_core"/>
    <property type="match status" value="1"/>
</dbReference>
<dbReference type="HOGENOM" id="CLU_808272_0_0_4"/>
<keyword evidence="1" id="KW-0677">Repeat</keyword>
<evidence type="ECO:0000313" key="5">
    <source>
        <dbReference type="Proteomes" id="UP000000374"/>
    </source>
</evidence>
<dbReference type="GO" id="GO:0043022">
    <property type="term" value="F:ribosome binding"/>
    <property type="evidence" value="ECO:0007669"/>
    <property type="project" value="InterPro"/>
</dbReference>
<dbReference type="PANTHER" id="PTHR32305">
    <property type="match status" value="1"/>
</dbReference>
<keyword evidence="5" id="KW-1185">Reference proteome</keyword>
<dbReference type="RefSeq" id="WP_011810683.1">
    <property type="nucleotide sequence ID" value="NC_008786.1"/>
</dbReference>
<sequence length="311" mass="34342">MTSVLHSGWPRLLARVALRLSFAVLGASAMAQTTITYFHNDIAGTPMMATNASGAVIWKESYLPYGQRQQLPNASAGNKLWFTGKPYDANTGLSYMGARYYMPLTGRFTGMDPKDLVPEQPHSFNRYAYANNNPNKYVDPDGKIAETVWDAFNLALGFQSLVDNARAGNWANAAIDLAGITLDAAATTVPGVPGGASTGIKAYREAAEPKGAARAFHASLRNLHHNERIARIRSKLAEVAKNNGWKKNSRLSRMNKRDVYDAPDGIKYSVDTYHGTFEKIDRHGNHMGEYNIDMELIPHSLDRSGRHNLRK</sequence>
<dbReference type="Proteomes" id="UP000000374">
    <property type="component" value="Chromosome"/>
</dbReference>
<proteinExistence type="predicted"/>
<dbReference type="GeneID" id="76463694"/>
<dbReference type="Pfam" id="PF25023">
    <property type="entry name" value="TEN_YD-shell"/>
    <property type="match status" value="1"/>
</dbReference>
<dbReference type="KEGG" id="vei:Veis_2952"/>
<evidence type="ECO:0000256" key="2">
    <source>
        <dbReference type="SAM" id="SignalP"/>
    </source>
</evidence>
<dbReference type="InterPro" id="IPR022385">
    <property type="entry name" value="Rhs_assc_core"/>
</dbReference>
<evidence type="ECO:0000259" key="3">
    <source>
        <dbReference type="Pfam" id="PF25023"/>
    </source>
</evidence>
<feature type="domain" description="Teneurin-like YD-shell" evidence="3">
    <location>
        <begin position="37"/>
        <end position="134"/>
    </location>
</feature>
<dbReference type="SUPFAM" id="SSF63840">
    <property type="entry name" value="Ribonuclease domain of colicin E3"/>
    <property type="match status" value="1"/>
</dbReference>
<feature type="chain" id="PRO_5002640158" description="Teneurin-like YD-shell domain-containing protein" evidence="2">
    <location>
        <begin position="32"/>
        <end position="311"/>
    </location>
</feature>